<organism evidence="1">
    <name type="scientific">Anguilla anguilla</name>
    <name type="common">European freshwater eel</name>
    <name type="synonym">Muraena anguilla</name>
    <dbReference type="NCBI Taxonomy" id="7936"/>
    <lineage>
        <taxon>Eukaryota</taxon>
        <taxon>Metazoa</taxon>
        <taxon>Chordata</taxon>
        <taxon>Craniata</taxon>
        <taxon>Vertebrata</taxon>
        <taxon>Euteleostomi</taxon>
        <taxon>Actinopterygii</taxon>
        <taxon>Neopterygii</taxon>
        <taxon>Teleostei</taxon>
        <taxon>Anguilliformes</taxon>
        <taxon>Anguillidae</taxon>
        <taxon>Anguilla</taxon>
    </lineage>
</organism>
<reference evidence="1" key="2">
    <citation type="journal article" date="2015" name="Fish Shellfish Immunol.">
        <title>Early steps in the European eel (Anguilla anguilla)-Vibrio vulnificus interaction in the gills: Role of the RtxA13 toxin.</title>
        <authorList>
            <person name="Callol A."/>
            <person name="Pajuelo D."/>
            <person name="Ebbesson L."/>
            <person name="Teles M."/>
            <person name="MacKenzie S."/>
            <person name="Amaro C."/>
        </authorList>
    </citation>
    <scope>NUCLEOTIDE SEQUENCE</scope>
</reference>
<name>A0A0E9V179_ANGAN</name>
<protein>
    <submittedName>
        <fullName evidence="1">Uncharacterized protein</fullName>
    </submittedName>
</protein>
<accession>A0A0E9V179</accession>
<proteinExistence type="predicted"/>
<dbReference type="EMBL" id="GBXM01036790">
    <property type="protein sequence ID" value="JAH71787.1"/>
    <property type="molecule type" value="Transcribed_RNA"/>
</dbReference>
<sequence length="45" mass="5012">MAGLTLCNYLNKMTSVYKNSKLLTSAKKSLCFTQVLQIHTCTCPN</sequence>
<evidence type="ECO:0000313" key="1">
    <source>
        <dbReference type="EMBL" id="JAH71787.1"/>
    </source>
</evidence>
<dbReference type="AlphaFoldDB" id="A0A0E9V179"/>
<reference evidence="1" key="1">
    <citation type="submission" date="2014-11" db="EMBL/GenBank/DDBJ databases">
        <authorList>
            <person name="Amaro Gonzalez C."/>
        </authorList>
    </citation>
    <scope>NUCLEOTIDE SEQUENCE</scope>
</reference>